<comment type="caution">
    <text evidence="8">The sequence shown here is derived from an EMBL/GenBank/DDBJ whole genome shotgun (WGS) entry which is preliminary data.</text>
</comment>
<proteinExistence type="inferred from homology"/>
<evidence type="ECO:0000256" key="4">
    <source>
        <dbReference type="ARBA" id="ARBA00022695"/>
    </source>
</evidence>
<dbReference type="GO" id="GO:0106274">
    <property type="term" value="F:NAD+-protein-arginine ADP-ribosyltransferase activity"/>
    <property type="evidence" value="ECO:0007669"/>
    <property type="project" value="UniProtKB-EC"/>
</dbReference>
<keyword evidence="6" id="KW-0521">NADP</keyword>
<reference evidence="8" key="1">
    <citation type="submission" date="2021-02" db="EMBL/GenBank/DDBJ databases">
        <authorList>
            <person name="Nowell W R."/>
        </authorList>
    </citation>
    <scope>NUCLEOTIDE SEQUENCE</scope>
</reference>
<dbReference type="AlphaFoldDB" id="A0A8S2HVI5"/>
<comment type="similarity">
    <text evidence="1 6">Belongs to the Arg-specific ADP-ribosyltransferase family.</text>
</comment>
<dbReference type="InterPro" id="IPR000768">
    <property type="entry name" value="ART"/>
</dbReference>
<dbReference type="Proteomes" id="UP000682733">
    <property type="component" value="Unassembled WGS sequence"/>
</dbReference>
<dbReference type="Pfam" id="PF01129">
    <property type="entry name" value="ART"/>
    <property type="match status" value="1"/>
</dbReference>
<sequence length="160" mass="18453">MATVQQLTRSRYTDICGEPVDKLLVPVKGYQNEVLLPLEEAVVQISDLFEDLQEYVYIAKQNCKKPSNGLTQDESAAIQLYTMQFSSGPSFYELFNQTLRSENRELLKPWFRYLKLFLTALYKLRSEPQQTVWRGVKGVDLSGKYSAGVQFAWGGFHRVR</sequence>
<dbReference type="GO" id="GO:0016779">
    <property type="term" value="F:nucleotidyltransferase activity"/>
    <property type="evidence" value="ECO:0007669"/>
    <property type="project" value="UniProtKB-KW"/>
</dbReference>
<dbReference type="EMBL" id="CAJNOK010003451">
    <property type="protein sequence ID" value="CAF0901712.1"/>
    <property type="molecule type" value="Genomic_DNA"/>
</dbReference>
<evidence type="ECO:0000313" key="9">
    <source>
        <dbReference type="Proteomes" id="UP000682733"/>
    </source>
</evidence>
<evidence type="ECO:0000256" key="2">
    <source>
        <dbReference type="ARBA" id="ARBA00022676"/>
    </source>
</evidence>
<protein>
    <recommendedName>
        <fullName evidence="6">NAD(P)(+)--arginine ADP-ribosyltransferase</fullName>
        <ecNumber evidence="6">2.4.2.31</ecNumber>
    </recommendedName>
    <alternativeName>
        <fullName evidence="6">Mono(ADP-ribosyl)transferase</fullName>
    </alternativeName>
</protein>
<evidence type="ECO:0000256" key="3">
    <source>
        <dbReference type="ARBA" id="ARBA00022679"/>
    </source>
</evidence>
<evidence type="ECO:0000256" key="6">
    <source>
        <dbReference type="RuleBase" id="RU361228"/>
    </source>
</evidence>
<keyword evidence="2 6" id="KW-0328">Glycosyltransferase</keyword>
<name>A0A8S2HVI5_9BILA</name>
<evidence type="ECO:0000313" key="8">
    <source>
        <dbReference type="EMBL" id="CAF3682306.1"/>
    </source>
</evidence>
<keyword evidence="3 6" id="KW-0808">Transferase</keyword>
<evidence type="ECO:0000256" key="1">
    <source>
        <dbReference type="ARBA" id="ARBA00009558"/>
    </source>
</evidence>
<dbReference type="EMBL" id="CAJOBA010003453">
    <property type="protein sequence ID" value="CAF3682306.1"/>
    <property type="molecule type" value="Genomic_DNA"/>
</dbReference>
<gene>
    <name evidence="7" type="ORF">OVA965_LOCUS9658</name>
    <name evidence="8" type="ORF">TMI583_LOCUS9655</name>
</gene>
<evidence type="ECO:0000256" key="5">
    <source>
        <dbReference type="ARBA" id="ARBA00047597"/>
    </source>
</evidence>
<comment type="catalytic activity">
    <reaction evidence="5 6">
        <text>L-arginyl-[protein] + NAD(+) = N(omega)-(ADP-D-ribosyl)-L-arginyl-[protein] + nicotinamide + H(+)</text>
        <dbReference type="Rhea" id="RHEA:19149"/>
        <dbReference type="Rhea" id="RHEA-COMP:10532"/>
        <dbReference type="Rhea" id="RHEA-COMP:15087"/>
        <dbReference type="ChEBI" id="CHEBI:15378"/>
        <dbReference type="ChEBI" id="CHEBI:17154"/>
        <dbReference type="ChEBI" id="CHEBI:29965"/>
        <dbReference type="ChEBI" id="CHEBI:57540"/>
        <dbReference type="ChEBI" id="CHEBI:142554"/>
        <dbReference type="EC" id="2.4.2.31"/>
    </reaction>
</comment>
<dbReference type="Proteomes" id="UP000677228">
    <property type="component" value="Unassembled WGS sequence"/>
</dbReference>
<keyword evidence="6" id="KW-0520">NAD</keyword>
<evidence type="ECO:0000313" key="7">
    <source>
        <dbReference type="EMBL" id="CAF0901712.1"/>
    </source>
</evidence>
<organism evidence="8 9">
    <name type="scientific">Didymodactylos carnosus</name>
    <dbReference type="NCBI Taxonomy" id="1234261"/>
    <lineage>
        <taxon>Eukaryota</taxon>
        <taxon>Metazoa</taxon>
        <taxon>Spiralia</taxon>
        <taxon>Gnathifera</taxon>
        <taxon>Rotifera</taxon>
        <taxon>Eurotatoria</taxon>
        <taxon>Bdelloidea</taxon>
        <taxon>Philodinida</taxon>
        <taxon>Philodinidae</taxon>
        <taxon>Didymodactylos</taxon>
    </lineage>
</organism>
<keyword evidence="4" id="KW-0548">Nucleotidyltransferase</keyword>
<dbReference type="EC" id="2.4.2.31" evidence="6"/>
<dbReference type="PROSITE" id="PS51996">
    <property type="entry name" value="TR_MART"/>
    <property type="match status" value="1"/>
</dbReference>
<accession>A0A8S2HVI5</accession>
<dbReference type="Gene3D" id="3.90.176.10">
    <property type="entry name" value="Toxin ADP-ribosyltransferase, Chain A, domain 1"/>
    <property type="match status" value="1"/>
</dbReference>
<dbReference type="SUPFAM" id="SSF56399">
    <property type="entry name" value="ADP-ribosylation"/>
    <property type="match status" value="1"/>
</dbReference>